<proteinExistence type="predicted"/>
<sequence length="113" mass="12236">MEHTNAQMQACIDQCLKCYQVCQGMALTHCLKLGGQHTEPTHFRLMLNCAEICRTSAAIMLSGSPLHQRTCALCADVCEECADDCERVSDMQECVDACRACAQSCRAMAGAAA</sequence>
<evidence type="ECO:0000313" key="1">
    <source>
        <dbReference type="EMBL" id="MFD1709189.1"/>
    </source>
</evidence>
<reference evidence="2" key="1">
    <citation type="journal article" date="2019" name="Int. J. Syst. Evol. Microbiol.">
        <title>The Global Catalogue of Microorganisms (GCM) 10K type strain sequencing project: providing services to taxonomists for standard genome sequencing and annotation.</title>
        <authorList>
            <consortium name="The Broad Institute Genomics Platform"/>
            <consortium name="The Broad Institute Genome Sequencing Center for Infectious Disease"/>
            <person name="Wu L."/>
            <person name="Ma J."/>
        </authorList>
    </citation>
    <scope>NUCLEOTIDE SEQUENCE [LARGE SCALE GENOMIC DNA]</scope>
    <source>
        <strain evidence="2">LMG 29247</strain>
    </source>
</reference>
<dbReference type="Pfam" id="PF03860">
    <property type="entry name" value="Csp"/>
    <property type="match status" value="1"/>
</dbReference>
<dbReference type="Gene3D" id="1.20.1270.360">
    <property type="match status" value="1"/>
</dbReference>
<gene>
    <name evidence="1" type="ORF">ACFSF0_01080</name>
</gene>
<accession>A0ABW4KN75</accession>
<name>A0ABW4KN75_9BURK</name>
<dbReference type="PANTHER" id="PTHR37310:SF1">
    <property type="entry name" value="CYTOPLASMIC PROTEIN"/>
    <property type="match status" value="1"/>
</dbReference>
<dbReference type="EMBL" id="JBHUEJ010000003">
    <property type="protein sequence ID" value="MFD1709189.1"/>
    <property type="molecule type" value="Genomic_DNA"/>
</dbReference>
<comment type="caution">
    <text evidence="1">The sequence shown here is derived from an EMBL/GenBank/DDBJ whole genome shotgun (WGS) entry which is preliminary data.</text>
</comment>
<organism evidence="1 2">
    <name type="scientific">Ottowia flava</name>
    <dbReference type="NCBI Taxonomy" id="2675430"/>
    <lineage>
        <taxon>Bacteria</taxon>
        <taxon>Pseudomonadati</taxon>
        <taxon>Pseudomonadota</taxon>
        <taxon>Betaproteobacteria</taxon>
        <taxon>Burkholderiales</taxon>
        <taxon>Comamonadaceae</taxon>
        <taxon>Ottowia</taxon>
    </lineage>
</organism>
<evidence type="ECO:0000313" key="2">
    <source>
        <dbReference type="Proteomes" id="UP001597304"/>
    </source>
</evidence>
<dbReference type="InterPro" id="IPR044543">
    <property type="entry name" value="YHJQ-like"/>
</dbReference>
<dbReference type="CDD" id="cd08026">
    <property type="entry name" value="DUF326"/>
    <property type="match status" value="1"/>
</dbReference>
<dbReference type="PANTHER" id="PTHR37310">
    <property type="entry name" value="CYTOPLASMIC PROTEIN-RELATED"/>
    <property type="match status" value="1"/>
</dbReference>
<protein>
    <submittedName>
        <fullName evidence="1">Four-helix bundle copper-binding protein</fullName>
    </submittedName>
</protein>
<dbReference type="Proteomes" id="UP001597304">
    <property type="component" value="Unassembled WGS sequence"/>
</dbReference>
<keyword evidence="2" id="KW-1185">Reference proteome</keyword>
<dbReference type="RefSeq" id="WP_147913047.1">
    <property type="nucleotide sequence ID" value="NZ_JBHUEJ010000003.1"/>
</dbReference>
<dbReference type="InterPro" id="IPR005560">
    <property type="entry name" value="Csp_YhjQ"/>
</dbReference>